<gene>
    <name evidence="3" type="primary">LOC105265858</name>
</gene>
<dbReference type="GeneID" id="105265858"/>
<keyword evidence="1" id="KW-0732">Signal</keyword>
<feature type="chain" id="PRO_5040373144" evidence="1">
    <location>
        <begin position="20"/>
        <end position="107"/>
    </location>
</feature>
<dbReference type="AlphaFoldDB" id="A0A9R1T380"/>
<organism evidence="2 3">
    <name type="scientific">Fopius arisanus</name>
    <dbReference type="NCBI Taxonomy" id="64838"/>
    <lineage>
        <taxon>Eukaryota</taxon>
        <taxon>Metazoa</taxon>
        <taxon>Ecdysozoa</taxon>
        <taxon>Arthropoda</taxon>
        <taxon>Hexapoda</taxon>
        <taxon>Insecta</taxon>
        <taxon>Pterygota</taxon>
        <taxon>Neoptera</taxon>
        <taxon>Endopterygota</taxon>
        <taxon>Hymenoptera</taxon>
        <taxon>Apocrita</taxon>
        <taxon>Ichneumonoidea</taxon>
        <taxon>Braconidae</taxon>
        <taxon>Opiinae</taxon>
        <taxon>Fopius</taxon>
    </lineage>
</organism>
<protein>
    <submittedName>
        <fullName evidence="3">Uncharacterized protein</fullName>
    </submittedName>
</protein>
<dbReference type="KEGG" id="fas:105265858"/>
<feature type="signal peptide" evidence="1">
    <location>
        <begin position="1"/>
        <end position="19"/>
    </location>
</feature>
<dbReference type="Gene3D" id="6.10.140.1430">
    <property type="match status" value="1"/>
</dbReference>
<evidence type="ECO:0000256" key="1">
    <source>
        <dbReference type="SAM" id="SignalP"/>
    </source>
</evidence>
<dbReference type="OrthoDB" id="7663523at2759"/>
<evidence type="ECO:0000313" key="3">
    <source>
        <dbReference type="RefSeq" id="XP_011301930.1"/>
    </source>
</evidence>
<reference evidence="3" key="1">
    <citation type="submission" date="2025-08" db="UniProtKB">
        <authorList>
            <consortium name="RefSeq"/>
        </authorList>
    </citation>
    <scope>IDENTIFICATION</scope>
    <source>
        <strain evidence="3">USDA-PBARC FA_bdor</strain>
        <tissue evidence="3">Whole organism</tissue>
    </source>
</reference>
<dbReference type="Proteomes" id="UP000694866">
    <property type="component" value="Unplaced"/>
</dbReference>
<accession>A0A9R1T380</accession>
<sequence>MKMYMTIVFLVASTVLVQGIPVPDKTFQERAQEALDSVKEKAGEAWDYAQDVANRAVESAKSTVQEALGTAQETSKQGLANGQDLVEQAKHYMQNITMGSIFDDIYP</sequence>
<keyword evidence="2" id="KW-1185">Reference proteome</keyword>
<dbReference type="RefSeq" id="XP_011301930.1">
    <property type="nucleotide sequence ID" value="XM_011303628.1"/>
</dbReference>
<evidence type="ECO:0000313" key="2">
    <source>
        <dbReference type="Proteomes" id="UP000694866"/>
    </source>
</evidence>
<name>A0A9R1T380_9HYME</name>
<proteinExistence type="predicted"/>